<sequence length="350" mass="37926">MTIWKKLVLTASIAIGMVMPLSSHAETVELTVSSWLPPTHSLVAGFIVPWMAEVEKETEGRVKPRLLPKAVTNAAGHYDAVRNGLVDLAFISHAYYPGRFELTKLGTLPLTGEHGEARSVAAWRIYDKYLKSAGEHRGVQLLGMYGHGPGMVMSGKKPVRQIEDFNGLKVRLGGGMAADVAKVLNVNAVVKPAPESYELLSTGVVDGVFLPAESLVAFRLDEVVQSITRFPGGLYGDSHGFIMNERSYKKLSEQDRAIIDRLSGEHLARLAGAAWGGADNKSLALAKDKGIEIIDADAALVEAVRDRTAPFEQAWLDAASKHNIDGPAVMAEYRSMLQELDAEIAARPTE</sequence>
<gene>
    <name evidence="3" type="ORF">E8K88_06550</name>
</gene>
<keyword evidence="4" id="KW-1185">Reference proteome</keyword>
<dbReference type="InterPro" id="IPR038404">
    <property type="entry name" value="TRAP_DctP_sf"/>
</dbReference>
<dbReference type="CDD" id="cd13665">
    <property type="entry name" value="PBP2_TRAP_Dctp3_4"/>
    <property type="match status" value="1"/>
</dbReference>
<dbReference type="NCBIfam" id="NF037995">
    <property type="entry name" value="TRAP_S1"/>
    <property type="match status" value="1"/>
</dbReference>
<organism evidence="3 4">
    <name type="scientific">Lampropedia aestuarii</name>
    <dbReference type="NCBI Taxonomy" id="2562762"/>
    <lineage>
        <taxon>Bacteria</taxon>
        <taxon>Pseudomonadati</taxon>
        <taxon>Pseudomonadota</taxon>
        <taxon>Betaproteobacteria</taxon>
        <taxon>Burkholderiales</taxon>
        <taxon>Comamonadaceae</taxon>
        <taxon>Lampropedia</taxon>
    </lineage>
</organism>
<dbReference type="AlphaFoldDB" id="A0A4S5BU58"/>
<keyword evidence="1 2" id="KW-0732">Signal</keyword>
<protein>
    <submittedName>
        <fullName evidence="3">TRAP transporter substrate-binding protein</fullName>
    </submittedName>
</protein>
<dbReference type="Gene3D" id="3.40.190.170">
    <property type="entry name" value="Bacterial extracellular solute-binding protein, family 7"/>
    <property type="match status" value="1"/>
</dbReference>
<accession>A0A4S5BU58</accession>
<name>A0A4S5BU58_9BURK</name>
<dbReference type="EMBL" id="SSWX01000006">
    <property type="protein sequence ID" value="THJ34631.1"/>
    <property type="molecule type" value="Genomic_DNA"/>
</dbReference>
<feature type="chain" id="PRO_5020286913" evidence="2">
    <location>
        <begin position="26"/>
        <end position="350"/>
    </location>
</feature>
<evidence type="ECO:0000313" key="4">
    <source>
        <dbReference type="Proteomes" id="UP000306236"/>
    </source>
</evidence>
<dbReference type="Pfam" id="PF03480">
    <property type="entry name" value="DctP"/>
    <property type="match status" value="1"/>
</dbReference>
<dbReference type="PANTHER" id="PTHR33376:SF15">
    <property type="entry name" value="BLL6794 PROTEIN"/>
    <property type="match status" value="1"/>
</dbReference>
<comment type="caution">
    <text evidence="3">The sequence shown here is derived from an EMBL/GenBank/DDBJ whole genome shotgun (WGS) entry which is preliminary data.</text>
</comment>
<dbReference type="PANTHER" id="PTHR33376">
    <property type="match status" value="1"/>
</dbReference>
<feature type="signal peptide" evidence="2">
    <location>
        <begin position="1"/>
        <end position="25"/>
    </location>
</feature>
<evidence type="ECO:0000256" key="1">
    <source>
        <dbReference type="ARBA" id="ARBA00022729"/>
    </source>
</evidence>
<dbReference type="GO" id="GO:0055085">
    <property type="term" value="P:transmembrane transport"/>
    <property type="evidence" value="ECO:0007669"/>
    <property type="project" value="InterPro"/>
</dbReference>
<dbReference type="OrthoDB" id="6073716at2"/>
<dbReference type="RefSeq" id="WP_136405841.1">
    <property type="nucleotide sequence ID" value="NZ_SSWX01000006.1"/>
</dbReference>
<proteinExistence type="predicted"/>
<evidence type="ECO:0000313" key="3">
    <source>
        <dbReference type="EMBL" id="THJ34631.1"/>
    </source>
</evidence>
<dbReference type="Proteomes" id="UP000306236">
    <property type="component" value="Unassembled WGS sequence"/>
</dbReference>
<evidence type="ECO:0000256" key="2">
    <source>
        <dbReference type="SAM" id="SignalP"/>
    </source>
</evidence>
<reference evidence="3 4" key="1">
    <citation type="submission" date="2019-04" db="EMBL/GenBank/DDBJ databases">
        <title>Lampropedia sp YIM MLB12 draf genome.</title>
        <authorList>
            <person name="Wang Y.-X."/>
        </authorList>
    </citation>
    <scope>NUCLEOTIDE SEQUENCE [LARGE SCALE GENOMIC DNA]</scope>
    <source>
        <strain evidence="3 4">YIM MLB12</strain>
    </source>
</reference>
<dbReference type="InterPro" id="IPR018389">
    <property type="entry name" value="DctP_fam"/>
</dbReference>